<dbReference type="Pfam" id="PF00023">
    <property type="entry name" value="Ank"/>
    <property type="match status" value="1"/>
</dbReference>
<proteinExistence type="predicted"/>
<dbReference type="SMART" id="SM00248">
    <property type="entry name" value="ANK"/>
    <property type="match status" value="5"/>
</dbReference>
<evidence type="ECO:0000256" key="2">
    <source>
        <dbReference type="ARBA" id="ARBA00023043"/>
    </source>
</evidence>
<evidence type="ECO:0000313" key="6">
    <source>
        <dbReference type="EMBL" id="MQY50819.1"/>
    </source>
</evidence>
<accession>A0A6L5JUB7</accession>
<dbReference type="InterPro" id="IPR002110">
    <property type="entry name" value="Ankyrin_rpt"/>
</dbReference>
<evidence type="ECO:0000256" key="1">
    <source>
        <dbReference type="ARBA" id="ARBA00022737"/>
    </source>
</evidence>
<protein>
    <submittedName>
        <fullName evidence="6">Ankyrin repeat domain-containing protein</fullName>
    </submittedName>
</protein>
<evidence type="ECO:0000256" key="5">
    <source>
        <dbReference type="SAM" id="SignalP"/>
    </source>
</evidence>
<feature type="repeat" description="ANK" evidence="3">
    <location>
        <begin position="152"/>
        <end position="184"/>
    </location>
</feature>
<dbReference type="PANTHER" id="PTHR24171">
    <property type="entry name" value="ANKYRIN REPEAT DOMAIN-CONTAINING PROTEIN 39-RELATED"/>
    <property type="match status" value="1"/>
</dbReference>
<dbReference type="PROSITE" id="PS50297">
    <property type="entry name" value="ANK_REP_REGION"/>
    <property type="match status" value="4"/>
</dbReference>
<sequence>MNKTLGYVLVAGALMLPLAASAGVYDDMLTALRSGDNGAVVALLDRGVDVNTVDRNGDTLLMLAVRENNAELLDQLLLRRARLNSRNRNGDTALRLAAFAGQEAFVHRLVEAGAAVNMYGWTPLAYAAYNGHASIVDYLLKRGAEIDARTENGSTALMVAARNGHQAVVEVLLQHHANPNLVNENNDAALDWAERSGNTQIAALLRAAGGHAGSAIVIELAPHSTAPAMGTGADAAPVVTPLAVEENVAVKTEPAAAHTHGAGNDAKNGVAR</sequence>
<reference evidence="6 7" key="1">
    <citation type="submission" date="2019-10" db="EMBL/GenBank/DDBJ databases">
        <title>Whole-genome sequence of the purple nonsulfur photosynthetic bacterium Rhodocyclus tenuis.</title>
        <authorList>
            <person name="Kyndt J.A."/>
            <person name="Meyer T.E."/>
        </authorList>
    </citation>
    <scope>NUCLEOTIDE SEQUENCE [LARGE SCALE GENOMIC DNA]</scope>
    <source>
        <strain evidence="6 7">DSM 110</strain>
    </source>
</reference>
<feature type="repeat" description="ANK" evidence="3">
    <location>
        <begin position="89"/>
        <end position="121"/>
    </location>
</feature>
<feature type="signal peptide" evidence="5">
    <location>
        <begin position="1"/>
        <end position="22"/>
    </location>
</feature>
<organism evidence="6 7">
    <name type="scientific">Rhodocyclus tenuis</name>
    <name type="common">Rhodospirillum tenue</name>
    <dbReference type="NCBI Taxonomy" id="1066"/>
    <lineage>
        <taxon>Bacteria</taxon>
        <taxon>Pseudomonadati</taxon>
        <taxon>Pseudomonadota</taxon>
        <taxon>Betaproteobacteria</taxon>
        <taxon>Rhodocyclales</taxon>
        <taxon>Rhodocyclaceae</taxon>
        <taxon>Rhodocyclus</taxon>
    </lineage>
</organism>
<feature type="repeat" description="ANK" evidence="3">
    <location>
        <begin position="119"/>
        <end position="151"/>
    </location>
</feature>
<comment type="caution">
    <text evidence="6">The sequence shown here is derived from an EMBL/GenBank/DDBJ whole genome shotgun (WGS) entry which is preliminary data.</text>
</comment>
<dbReference type="AlphaFoldDB" id="A0A6L5JUB7"/>
<dbReference type="Gene3D" id="1.25.40.20">
    <property type="entry name" value="Ankyrin repeat-containing domain"/>
    <property type="match status" value="2"/>
</dbReference>
<feature type="repeat" description="ANK" evidence="3">
    <location>
        <begin position="56"/>
        <end position="88"/>
    </location>
</feature>
<dbReference type="InterPro" id="IPR036770">
    <property type="entry name" value="Ankyrin_rpt-contain_sf"/>
</dbReference>
<evidence type="ECO:0000256" key="3">
    <source>
        <dbReference type="PROSITE-ProRule" id="PRU00023"/>
    </source>
</evidence>
<dbReference type="Proteomes" id="UP000480275">
    <property type="component" value="Unassembled WGS sequence"/>
</dbReference>
<dbReference type="SUPFAM" id="SSF48403">
    <property type="entry name" value="Ankyrin repeat"/>
    <property type="match status" value="1"/>
</dbReference>
<feature type="region of interest" description="Disordered" evidence="4">
    <location>
        <begin position="253"/>
        <end position="272"/>
    </location>
</feature>
<evidence type="ECO:0000313" key="7">
    <source>
        <dbReference type="Proteomes" id="UP000480275"/>
    </source>
</evidence>
<evidence type="ECO:0000256" key="4">
    <source>
        <dbReference type="SAM" id="MobiDB-lite"/>
    </source>
</evidence>
<feature type="chain" id="PRO_5027089682" evidence="5">
    <location>
        <begin position="23"/>
        <end position="272"/>
    </location>
</feature>
<gene>
    <name evidence="6" type="ORF">GHK24_03365</name>
</gene>
<dbReference type="EMBL" id="WIXJ01000002">
    <property type="protein sequence ID" value="MQY50819.1"/>
    <property type="molecule type" value="Genomic_DNA"/>
</dbReference>
<keyword evidence="1" id="KW-0677">Repeat</keyword>
<keyword evidence="5" id="KW-0732">Signal</keyword>
<dbReference type="OrthoDB" id="198309at2"/>
<name>A0A6L5JUB7_RHOTE</name>
<keyword evidence="2 3" id="KW-0040">ANK repeat</keyword>
<dbReference type="PROSITE" id="PS50088">
    <property type="entry name" value="ANK_REPEAT"/>
    <property type="match status" value="4"/>
</dbReference>
<dbReference type="Pfam" id="PF12796">
    <property type="entry name" value="Ank_2"/>
    <property type="match status" value="1"/>
</dbReference>
<dbReference type="PRINTS" id="PR01415">
    <property type="entry name" value="ANKYRIN"/>
</dbReference>